<dbReference type="Proteomes" id="UP001364695">
    <property type="component" value="Unassembled WGS sequence"/>
</dbReference>
<sequence length="114" mass="12097">MRPQRGSSLIEVLVALGLATGSSWAVLQASQHLGPLRDRSSGLRLASALAQDESDALAAATGCRSSQRTQDGITVQVVCSGSAARIVLSWSDRRGRQLTQQIMLWRQPAPQGDG</sequence>
<accession>A0ACC6P3P0</accession>
<comment type="caution">
    <text evidence="1">The sequence shown here is derived from an EMBL/GenBank/DDBJ whole genome shotgun (WGS) entry which is preliminary data.</text>
</comment>
<proteinExistence type="predicted"/>
<keyword evidence="2" id="KW-1185">Reference proteome</keyword>
<dbReference type="EMBL" id="JAWDIE010000016">
    <property type="protein sequence ID" value="MEJ7138831.1"/>
    <property type="molecule type" value="Genomic_DNA"/>
</dbReference>
<gene>
    <name evidence="1" type="ORF">RV045_10400</name>
</gene>
<name>A0ACC6P3P0_9BURK</name>
<protein>
    <submittedName>
        <fullName evidence="1">Uncharacterized protein</fullName>
    </submittedName>
</protein>
<evidence type="ECO:0000313" key="1">
    <source>
        <dbReference type="EMBL" id="MEJ7138831.1"/>
    </source>
</evidence>
<organism evidence="1 2">
    <name type="scientific">Amphibiibacter pelophylacis</name>
    <dbReference type="NCBI Taxonomy" id="1799477"/>
    <lineage>
        <taxon>Bacteria</taxon>
        <taxon>Pseudomonadati</taxon>
        <taxon>Pseudomonadota</taxon>
        <taxon>Betaproteobacteria</taxon>
        <taxon>Burkholderiales</taxon>
        <taxon>Sphaerotilaceae</taxon>
        <taxon>Amphibiibacter</taxon>
    </lineage>
</organism>
<evidence type="ECO:0000313" key="2">
    <source>
        <dbReference type="Proteomes" id="UP001364695"/>
    </source>
</evidence>
<reference evidence="1" key="1">
    <citation type="submission" date="2023-10" db="EMBL/GenBank/DDBJ databases">
        <title>Amphibacter perezi, gen. nov., sp. nov. a novel taxa of the family Comamonadaceae, class Betaproteobacteria isolated from the skin microbiota of Pelophylax perezi from different populations.</title>
        <authorList>
            <person name="Costa S."/>
            <person name="Proenca D.N."/>
            <person name="Lopes I."/>
            <person name="Morais P.V."/>
        </authorList>
    </citation>
    <scope>NUCLEOTIDE SEQUENCE</scope>
    <source>
        <strain evidence="1">SL12-8</strain>
    </source>
</reference>